<dbReference type="InterPro" id="IPR001296">
    <property type="entry name" value="Glyco_trans_1"/>
</dbReference>
<dbReference type="EMBL" id="CP022129">
    <property type="protein sequence ID" value="ASF45091.1"/>
    <property type="molecule type" value="Genomic_DNA"/>
</dbReference>
<dbReference type="CDD" id="cd03798">
    <property type="entry name" value="GT4_WlbH-like"/>
    <property type="match status" value="1"/>
</dbReference>
<dbReference type="KEGG" id="mpsy:CEK71_02870"/>
<evidence type="ECO:0000313" key="4">
    <source>
        <dbReference type="Proteomes" id="UP000197019"/>
    </source>
</evidence>
<dbReference type="SUPFAM" id="SSF53756">
    <property type="entry name" value="UDP-Glycosyltransferase/glycogen phosphorylase"/>
    <property type="match status" value="1"/>
</dbReference>
<evidence type="ECO:0000259" key="2">
    <source>
        <dbReference type="Pfam" id="PF13439"/>
    </source>
</evidence>
<evidence type="ECO:0000259" key="1">
    <source>
        <dbReference type="Pfam" id="PF00534"/>
    </source>
</evidence>
<gene>
    <name evidence="3" type="ORF">CEK71_02870</name>
</gene>
<dbReference type="PANTHER" id="PTHR45947:SF15">
    <property type="entry name" value="TEICHURONIC ACID BIOSYNTHESIS GLYCOSYLTRANSFERASE TUAC-RELATED"/>
    <property type="match status" value="1"/>
</dbReference>
<dbReference type="RefSeq" id="WP_088617974.1">
    <property type="nucleotide sequence ID" value="NZ_CP022129.1"/>
</dbReference>
<sequence length="392" mass="42963">MRILTYTTLYPNDVQLRHGIFVEQRLRHLLAQKHVEAKVVAPVPWFPSSAKLFGAYGDYARISRQEQRHGIDIYHPRYAVIPKFGMMVSPALLAAASLPLLKRLIADGYDFDVLDAHYFYPDGVAAALLAKALGKPLVITARGTDINLIPQQAVPKKMILWAARQAGQIITVCEALRSEMIALGVSGEKIHALRNGVDLQVFCPQDRTALRQAMNLHKPTLLSVGHLIERKGHHLVIEALQQLPGYELLIAGDGEESANLQALVARLGLSERVRFLGALTHQQLRDVYNAADALVLASSREGWANVLLEAMACGTPVVATAIWGTPEVVRTPAAGVLVGQRTAKALAEGVQALFAQYPHRPDTRAYAEKFSWDDTVAGVYALLDSLLPSPHH</sequence>
<evidence type="ECO:0000313" key="3">
    <source>
        <dbReference type="EMBL" id="ASF45091.1"/>
    </source>
</evidence>
<dbReference type="PANTHER" id="PTHR45947">
    <property type="entry name" value="SULFOQUINOVOSYL TRANSFERASE SQD2"/>
    <property type="match status" value="1"/>
</dbReference>
<dbReference type="Pfam" id="PF13439">
    <property type="entry name" value="Glyco_transf_4"/>
    <property type="match status" value="1"/>
</dbReference>
<name>A0A1Z4BUV7_9GAMM</name>
<feature type="domain" description="Glycosyl transferase family 1" evidence="1">
    <location>
        <begin position="215"/>
        <end position="369"/>
    </location>
</feature>
<organism evidence="3 4">
    <name type="scientific">Methylovulum psychrotolerans</name>
    <dbReference type="NCBI Taxonomy" id="1704499"/>
    <lineage>
        <taxon>Bacteria</taxon>
        <taxon>Pseudomonadati</taxon>
        <taxon>Pseudomonadota</taxon>
        <taxon>Gammaproteobacteria</taxon>
        <taxon>Methylococcales</taxon>
        <taxon>Methylococcaceae</taxon>
        <taxon>Methylovulum</taxon>
    </lineage>
</organism>
<protein>
    <submittedName>
        <fullName evidence="3">Glycosyl transferase family 1</fullName>
    </submittedName>
</protein>
<dbReference type="AlphaFoldDB" id="A0A1Z4BUV7"/>
<dbReference type="InterPro" id="IPR050194">
    <property type="entry name" value="Glycosyltransferase_grp1"/>
</dbReference>
<keyword evidence="4" id="KW-1185">Reference proteome</keyword>
<accession>A0A1Z4BUV7</accession>
<reference evidence="3 4" key="1">
    <citation type="submission" date="2017-06" db="EMBL/GenBank/DDBJ databases">
        <title>Genome Sequencing of the methanotroph Methylovulum psychrotolerants str. HV10-M2 isolated from a high-altitude environment.</title>
        <authorList>
            <person name="Mateos-Rivera A."/>
        </authorList>
    </citation>
    <scope>NUCLEOTIDE SEQUENCE [LARGE SCALE GENOMIC DNA]</scope>
    <source>
        <strain evidence="3 4">HV10_M2</strain>
    </source>
</reference>
<dbReference type="GO" id="GO:0016757">
    <property type="term" value="F:glycosyltransferase activity"/>
    <property type="evidence" value="ECO:0007669"/>
    <property type="project" value="InterPro"/>
</dbReference>
<feature type="domain" description="Glycosyltransferase subfamily 4-like N-terminal" evidence="2">
    <location>
        <begin position="91"/>
        <end position="200"/>
    </location>
</feature>
<keyword evidence="3" id="KW-0808">Transferase</keyword>
<dbReference type="Gene3D" id="3.40.50.2000">
    <property type="entry name" value="Glycogen Phosphorylase B"/>
    <property type="match status" value="2"/>
</dbReference>
<dbReference type="InterPro" id="IPR028098">
    <property type="entry name" value="Glyco_trans_4-like_N"/>
</dbReference>
<dbReference type="Pfam" id="PF00534">
    <property type="entry name" value="Glycos_transf_1"/>
    <property type="match status" value="1"/>
</dbReference>
<dbReference type="OrthoDB" id="258796at2"/>
<proteinExistence type="predicted"/>
<dbReference type="Proteomes" id="UP000197019">
    <property type="component" value="Chromosome"/>
</dbReference>